<dbReference type="AlphaFoldDB" id="A0A6F9DRJ6"/>
<feature type="transmembrane region" description="Helical" evidence="2">
    <location>
        <begin position="349"/>
        <end position="373"/>
    </location>
</feature>
<proteinExistence type="evidence at transcript level"/>
<evidence type="ECO:0000313" key="3">
    <source>
        <dbReference type="EMBL" id="CAB3265586.1"/>
    </source>
</evidence>
<gene>
    <name evidence="3" type="primary">Rin2-001</name>
</gene>
<evidence type="ECO:0000256" key="1">
    <source>
        <dbReference type="SAM" id="MobiDB-lite"/>
    </source>
</evidence>
<evidence type="ECO:0000256" key="2">
    <source>
        <dbReference type="SAM" id="Phobius"/>
    </source>
</evidence>
<reference evidence="3" key="1">
    <citation type="submission" date="2020-04" db="EMBL/GenBank/DDBJ databases">
        <authorList>
            <person name="Neveu A P."/>
        </authorList>
    </citation>
    <scope>NUCLEOTIDE SEQUENCE</scope>
    <source>
        <tissue evidence="3">Whole embryo</tissue>
    </source>
</reference>
<dbReference type="EMBL" id="LR789724">
    <property type="protein sequence ID" value="CAB3265586.1"/>
    <property type="molecule type" value="mRNA"/>
</dbReference>
<sequence>MSRTKEYLLISNLFYFPWSKKRIKRCINKAPALVVCFFLLPTLLSAVQATTSLRRHSSYFPHISYDRQVSSMRDVNVDQSKNRFVRGTVLLNSIRRMSKTRTKRQTLEDIPDFEFLEFDEGLPGARFSNAFLHDPNPTTVSLIYNTNIPPTAPPFYRNLSNTDLLSMFFGNNTNFPYERLQPPETEASGDFGEDVFNPPIDEGEIDTSRQNHGNNDSVAASTISWQDYFYDQFRTSPSTTVNASTSQPLTASPMAMSSATTIPDSVTTKKAVVTLPDISTPLTSSVDNLTSKETIATTSEAEQITVTKDFISTSMLVKTSTEDNSETTYVDADFGPTGSRHHKKKWRTIVIAVLVPALVIAIVTVLALTWVYVLSARWKRHRRIDVEAQPVTNGHSHERPPGSGSSDTSSMHVPKRNGLTNHNEAWSENGHSVSPR</sequence>
<keyword evidence="2" id="KW-0812">Transmembrane</keyword>
<keyword evidence="2" id="KW-0472">Membrane</keyword>
<feature type="compositionally biased region" description="Polar residues" evidence="1">
    <location>
        <begin position="418"/>
        <end position="436"/>
    </location>
</feature>
<accession>A0A6F9DRJ6</accession>
<protein>
    <submittedName>
        <fullName evidence="3">Ras and Rab interactor 2-like</fullName>
    </submittedName>
</protein>
<feature type="region of interest" description="Disordered" evidence="1">
    <location>
        <begin position="389"/>
        <end position="436"/>
    </location>
</feature>
<name>A0A6F9DRJ6_9ASCI</name>
<keyword evidence="2" id="KW-1133">Transmembrane helix</keyword>
<organism evidence="3">
    <name type="scientific">Phallusia mammillata</name>
    <dbReference type="NCBI Taxonomy" id="59560"/>
    <lineage>
        <taxon>Eukaryota</taxon>
        <taxon>Metazoa</taxon>
        <taxon>Chordata</taxon>
        <taxon>Tunicata</taxon>
        <taxon>Ascidiacea</taxon>
        <taxon>Phlebobranchia</taxon>
        <taxon>Ascidiidae</taxon>
        <taxon>Phallusia</taxon>
    </lineage>
</organism>